<accession>A0A101FWK4</accession>
<proteinExistence type="inferred from homology"/>
<evidence type="ECO:0000313" key="5">
    <source>
        <dbReference type="Proteomes" id="UP000064249"/>
    </source>
</evidence>
<evidence type="ECO:0000313" key="4">
    <source>
        <dbReference type="EMBL" id="KUK45724.1"/>
    </source>
</evidence>
<comment type="caution">
    <text evidence="4">The sequence shown here is derived from an EMBL/GenBank/DDBJ whole genome shotgun (WGS) entry which is preliminary data.</text>
</comment>
<keyword evidence="2" id="KW-0378">Hydrolase</keyword>
<dbReference type="SUPFAM" id="SSF53474">
    <property type="entry name" value="alpha/beta-Hydrolases"/>
    <property type="match status" value="1"/>
</dbReference>
<dbReference type="InterPro" id="IPR003140">
    <property type="entry name" value="PLipase/COase/thioEstase"/>
</dbReference>
<dbReference type="InterPro" id="IPR050565">
    <property type="entry name" value="LYPA1-2/EST-like"/>
</dbReference>
<dbReference type="GO" id="GO:0016787">
    <property type="term" value="F:hydrolase activity"/>
    <property type="evidence" value="ECO:0007669"/>
    <property type="project" value="UniProtKB-KW"/>
</dbReference>
<dbReference type="Pfam" id="PF02230">
    <property type="entry name" value="Abhydrolase_2"/>
    <property type="match status" value="1"/>
</dbReference>
<reference evidence="4 5" key="1">
    <citation type="journal article" date="2015" name="MBio">
        <title>Genome-Resolved Metagenomic Analysis Reveals Roles for Candidate Phyla and Other Microbial Community Members in Biogeochemical Transformations in Oil Reservoirs.</title>
        <authorList>
            <person name="Hu P."/>
            <person name="Tom L."/>
            <person name="Singh A."/>
            <person name="Thomas B.C."/>
            <person name="Baker B.J."/>
            <person name="Piceno Y.M."/>
            <person name="Andersen G.L."/>
            <person name="Banfield J.F."/>
        </authorList>
    </citation>
    <scope>NUCLEOTIDE SEQUENCE [LARGE SCALE GENOMIC DNA]</scope>
    <source>
        <strain evidence="4">46_16</strain>
    </source>
</reference>
<comment type="similarity">
    <text evidence="1">Belongs to the AB hydrolase superfamily. AB hydrolase 2 family.</text>
</comment>
<evidence type="ECO:0000256" key="2">
    <source>
        <dbReference type="ARBA" id="ARBA00022801"/>
    </source>
</evidence>
<sequence length="218" mass="24939">MSENNNPQETEIEDWTFRIKRPPQLRDQTRVMLLLHGYLGNENVMWILTNPFPDTHLFIAPRAPVKIGAEQFAWHKITPQWPGLDMYRKLSDQLLERVEIWLEDNGIKTDSYDVMGFSQGGVMAYALAFLYPEKINKVAALASFIPQIWRSSIDPDGIKNKNFFIAHGSQDEIIPINKASESAKWLEGHQAKVTFCEADIGHKLSADCFKGLGNFFNQ</sequence>
<dbReference type="PANTHER" id="PTHR10655">
    <property type="entry name" value="LYSOPHOSPHOLIPASE-RELATED"/>
    <property type="match status" value="1"/>
</dbReference>
<dbReference type="InterPro" id="IPR029058">
    <property type="entry name" value="AB_hydrolase_fold"/>
</dbReference>
<protein>
    <submittedName>
        <fullName evidence="4">Lipase/esterase</fullName>
    </submittedName>
</protein>
<dbReference type="AlphaFoldDB" id="A0A101FWK4"/>
<feature type="domain" description="Phospholipase/carboxylesterase/thioesterase" evidence="3">
    <location>
        <begin position="27"/>
        <end position="215"/>
    </location>
</feature>
<name>A0A101FWK4_9CHLR</name>
<dbReference type="PANTHER" id="PTHR10655:SF17">
    <property type="entry name" value="LYSOPHOSPHOLIPASE-LIKE PROTEIN 1"/>
    <property type="match status" value="1"/>
</dbReference>
<dbReference type="Proteomes" id="UP000064249">
    <property type="component" value="Unassembled WGS sequence"/>
</dbReference>
<evidence type="ECO:0000256" key="1">
    <source>
        <dbReference type="ARBA" id="ARBA00006499"/>
    </source>
</evidence>
<organism evidence="4 5">
    <name type="scientific">Anaerolinea thermophila</name>
    <dbReference type="NCBI Taxonomy" id="167964"/>
    <lineage>
        <taxon>Bacteria</taxon>
        <taxon>Bacillati</taxon>
        <taxon>Chloroflexota</taxon>
        <taxon>Anaerolineae</taxon>
        <taxon>Anaerolineales</taxon>
        <taxon>Anaerolineaceae</taxon>
        <taxon>Anaerolinea</taxon>
    </lineage>
</organism>
<gene>
    <name evidence="4" type="ORF">XD73_1402</name>
</gene>
<dbReference type="Gene3D" id="3.40.50.1820">
    <property type="entry name" value="alpha/beta hydrolase"/>
    <property type="match status" value="1"/>
</dbReference>
<evidence type="ECO:0000259" key="3">
    <source>
        <dbReference type="Pfam" id="PF02230"/>
    </source>
</evidence>
<dbReference type="EMBL" id="LGFU01000175">
    <property type="protein sequence ID" value="KUK45724.1"/>
    <property type="molecule type" value="Genomic_DNA"/>
</dbReference>